<accession>A0A2V1P8J6</accession>
<dbReference type="Proteomes" id="UP000245293">
    <property type="component" value="Unassembled WGS sequence"/>
</dbReference>
<sequence length="46" mass="5289">MSKIYPPSSETVSRAHVDASRYEEMYAASVSDPEGFWAEHGRRVDW</sequence>
<dbReference type="Pfam" id="PF16177">
    <property type="entry name" value="ACAS_N"/>
    <property type="match status" value="1"/>
</dbReference>
<comment type="caution">
    <text evidence="2">The sequence shown here is derived from an EMBL/GenBank/DDBJ whole genome shotgun (WGS) entry which is preliminary data.</text>
</comment>
<dbReference type="AlphaFoldDB" id="A0A2V1P8J6"/>
<evidence type="ECO:0000313" key="3">
    <source>
        <dbReference type="Proteomes" id="UP000245293"/>
    </source>
</evidence>
<dbReference type="EMBL" id="QETF01000005">
    <property type="protein sequence ID" value="PWG17512.1"/>
    <property type="molecule type" value="Genomic_DNA"/>
</dbReference>
<gene>
    <name evidence="2" type="ORF">DFK10_06050</name>
</gene>
<reference evidence="3" key="1">
    <citation type="submission" date="2018-05" db="EMBL/GenBank/DDBJ databases">
        <authorList>
            <person name="Du Z."/>
            <person name="Wang X."/>
        </authorList>
    </citation>
    <scope>NUCLEOTIDE SEQUENCE [LARGE SCALE GENOMIC DNA]</scope>
    <source>
        <strain evidence="3">WDS4C29</strain>
    </source>
</reference>
<dbReference type="OrthoDB" id="9803968at2"/>
<evidence type="ECO:0000259" key="1">
    <source>
        <dbReference type="Pfam" id="PF16177"/>
    </source>
</evidence>
<dbReference type="RefSeq" id="WP_146193232.1">
    <property type="nucleotide sequence ID" value="NZ_QETF01000005.1"/>
</dbReference>
<dbReference type="InterPro" id="IPR042099">
    <property type="entry name" value="ANL_N_sf"/>
</dbReference>
<proteinExistence type="predicted"/>
<feature type="non-terminal residue" evidence="2">
    <location>
        <position position="46"/>
    </location>
</feature>
<name>A0A2V1P8J6_9RHOB</name>
<organism evidence="2 3">
    <name type="scientific">Salibaculum griseiflavum</name>
    <dbReference type="NCBI Taxonomy" id="1914409"/>
    <lineage>
        <taxon>Bacteria</taxon>
        <taxon>Pseudomonadati</taxon>
        <taxon>Pseudomonadota</taxon>
        <taxon>Alphaproteobacteria</taxon>
        <taxon>Rhodobacterales</taxon>
        <taxon>Roseobacteraceae</taxon>
        <taxon>Salibaculum</taxon>
    </lineage>
</organism>
<evidence type="ECO:0000313" key="2">
    <source>
        <dbReference type="EMBL" id="PWG17512.1"/>
    </source>
</evidence>
<dbReference type="Gene3D" id="3.40.50.12780">
    <property type="entry name" value="N-terminal domain of ligase-like"/>
    <property type="match status" value="1"/>
</dbReference>
<protein>
    <recommendedName>
        <fullName evidence="1">Acetyl-coenzyme A synthetase N-terminal domain-containing protein</fullName>
    </recommendedName>
</protein>
<dbReference type="InterPro" id="IPR032387">
    <property type="entry name" value="ACAS_N"/>
</dbReference>
<feature type="domain" description="Acetyl-coenzyme A synthetase N-terminal" evidence="1">
    <location>
        <begin position="22"/>
        <end position="46"/>
    </location>
</feature>
<keyword evidence="3" id="KW-1185">Reference proteome</keyword>